<dbReference type="SMART" id="SM01207">
    <property type="entry name" value="G3P_acyltransf"/>
    <property type="match status" value="1"/>
</dbReference>
<dbReference type="EC" id="2.3.1.275" evidence="10"/>
<evidence type="ECO:0000256" key="2">
    <source>
        <dbReference type="ARBA" id="ARBA00022516"/>
    </source>
</evidence>
<dbReference type="GO" id="GO:0043772">
    <property type="term" value="F:acyl-phosphate glycerol-3-phosphate acyltransferase activity"/>
    <property type="evidence" value="ECO:0007669"/>
    <property type="project" value="UniProtKB-UniRule"/>
</dbReference>
<comment type="caution">
    <text evidence="11">The sequence shown here is derived from an EMBL/GenBank/DDBJ whole genome shotgun (WGS) entry which is preliminary data.</text>
</comment>
<accession>A0A0E2UDD8</accession>
<feature type="transmembrane region" description="Helical" evidence="10">
    <location>
        <begin position="168"/>
        <end position="185"/>
    </location>
</feature>
<dbReference type="PANTHER" id="PTHR30309:SF0">
    <property type="entry name" value="GLYCEROL-3-PHOSPHATE ACYLTRANSFERASE-RELATED"/>
    <property type="match status" value="1"/>
</dbReference>
<sequence>MAMTLLLLIIIAYFLGSIPTGLWIGQRFFGINLREHGSGNTGTTNTFRILGVKAGLATLAVDVLKGTLATLLPVLIGYTAISPLVIGFFAVLGHTFPVFAKFKGGKAVATSAGVLLGYAPLYFIFLVLAFVIILYLFSMISLSSISVAIIAVISVLTFPAMHFLLPSYNTFLVVIVCLLAAIIIYRHKDNIQRIRQKEENLVPWGLNLSKQKQD</sequence>
<dbReference type="Proteomes" id="UP000217465">
    <property type="component" value="Unassembled WGS sequence"/>
</dbReference>
<dbReference type="EMBL" id="NSGR01000008">
    <property type="protein sequence ID" value="PCH12481.1"/>
    <property type="molecule type" value="Genomic_DNA"/>
</dbReference>
<evidence type="ECO:0000313" key="12">
    <source>
        <dbReference type="Proteomes" id="UP000217465"/>
    </source>
</evidence>
<dbReference type="InterPro" id="IPR003811">
    <property type="entry name" value="G3P_acylTferase_PlsY"/>
</dbReference>
<feature type="transmembrane region" description="Helical" evidence="10">
    <location>
        <begin position="116"/>
        <end position="137"/>
    </location>
</feature>
<proteinExistence type="inferred from homology"/>
<keyword evidence="4 10" id="KW-0812">Transmembrane</keyword>
<keyword evidence="3 10" id="KW-0808">Transferase</keyword>
<comment type="subcellular location">
    <subcellularLocation>
        <location evidence="10">Cell membrane</location>
        <topology evidence="10">Multi-pass membrane protein</topology>
    </subcellularLocation>
</comment>
<feature type="transmembrane region" description="Helical" evidence="10">
    <location>
        <begin position="75"/>
        <end position="96"/>
    </location>
</feature>
<evidence type="ECO:0000256" key="9">
    <source>
        <dbReference type="ARBA" id="ARBA00023264"/>
    </source>
</evidence>
<name>A0A0E2UDD8_9STRE</name>
<organism evidence="11 12">
    <name type="scientific">Streptococcus parauberis</name>
    <dbReference type="NCBI Taxonomy" id="1348"/>
    <lineage>
        <taxon>Bacteria</taxon>
        <taxon>Bacillati</taxon>
        <taxon>Bacillota</taxon>
        <taxon>Bacilli</taxon>
        <taxon>Lactobacillales</taxon>
        <taxon>Streptococcaceae</taxon>
        <taxon>Streptococcus</taxon>
    </lineage>
</organism>
<dbReference type="GO" id="GO:0005886">
    <property type="term" value="C:plasma membrane"/>
    <property type="evidence" value="ECO:0007669"/>
    <property type="project" value="UniProtKB-SubCell"/>
</dbReference>
<dbReference type="HAMAP" id="MF_01043">
    <property type="entry name" value="PlsY"/>
    <property type="match status" value="1"/>
</dbReference>
<keyword evidence="8 10" id="KW-0594">Phospholipid biosynthesis</keyword>
<keyword evidence="7 10" id="KW-0472">Membrane</keyword>
<dbReference type="PANTHER" id="PTHR30309">
    <property type="entry name" value="INNER MEMBRANE PROTEIN YGIH"/>
    <property type="match status" value="1"/>
</dbReference>
<keyword evidence="9 10" id="KW-1208">Phospholipid metabolism</keyword>
<feature type="transmembrane region" description="Helical" evidence="10">
    <location>
        <begin position="6"/>
        <end position="25"/>
    </location>
</feature>
<dbReference type="UniPathway" id="UPA00085"/>
<comment type="catalytic activity">
    <reaction evidence="10">
        <text>an acyl phosphate + sn-glycerol 3-phosphate = a 1-acyl-sn-glycero-3-phosphate + phosphate</text>
        <dbReference type="Rhea" id="RHEA:34075"/>
        <dbReference type="ChEBI" id="CHEBI:43474"/>
        <dbReference type="ChEBI" id="CHEBI:57597"/>
        <dbReference type="ChEBI" id="CHEBI:57970"/>
        <dbReference type="ChEBI" id="CHEBI:59918"/>
        <dbReference type="EC" id="2.3.1.275"/>
    </reaction>
</comment>
<dbReference type="STRING" id="936154.STP_0881"/>
<dbReference type="OMA" id="PVWLGFK"/>
<dbReference type="NCBIfam" id="TIGR00023">
    <property type="entry name" value="glycerol-3-phosphate 1-O-acyltransferase PlsY"/>
    <property type="match status" value="1"/>
</dbReference>
<comment type="function">
    <text evidence="10">Catalyzes the transfer of an acyl group from acyl-phosphate (acyl-PO(4)) to glycerol-3-phosphate (G3P) to form lysophosphatidic acid (LPA). This enzyme utilizes acyl-phosphate as fatty acyl donor, but not acyl-CoA or acyl-ACP.</text>
</comment>
<protein>
    <recommendedName>
        <fullName evidence="10">Glycerol-3-phosphate acyltransferase</fullName>
    </recommendedName>
    <alternativeName>
        <fullName evidence="10">Acyl-PO4 G3P acyltransferase</fullName>
    </alternativeName>
    <alternativeName>
        <fullName evidence="10">Acyl-phosphate--glycerol-3-phosphate acyltransferase</fullName>
    </alternativeName>
    <alternativeName>
        <fullName evidence="10">G3P acyltransferase</fullName>
        <shortName evidence="10">GPAT</shortName>
        <ecNumber evidence="10">2.3.1.275</ecNumber>
    </alternativeName>
    <alternativeName>
        <fullName evidence="10">Lysophosphatidic acid synthase</fullName>
        <shortName evidence="10">LPA synthase</shortName>
    </alternativeName>
</protein>
<keyword evidence="5 10" id="KW-1133">Transmembrane helix</keyword>
<dbReference type="eggNOG" id="COG0344">
    <property type="taxonomic scope" value="Bacteria"/>
</dbReference>
<evidence type="ECO:0000256" key="1">
    <source>
        <dbReference type="ARBA" id="ARBA00022475"/>
    </source>
</evidence>
<dbReference type="GO" id="GO:0008654">
    <property type="term" value="P:phospholipid biosynthetic process"/>
    <property type="evidence" value="ECO:0007669"/>
    <property type="project" value="UniProtKB-UniRule"/>
</dbReference>
<keyword evidence="11" id="KW-0012">Acyltransferase</keyword>
<evidence type="ECO:0000256" key="3">
    <source>
        <dbReference type="ARBA" id="ARBA00022679"/>
    </source>
</evidence>
<comment type="subunit">
    <text evidence="10">Probably interacts with PlsX.</text>
</comment>
<reference evidence="11 12" key="1">
    <citation type="submission" date="2016-06" db="EMBL/GenBank/DDBJ databases">
        <authorList>
            <person name="Haines A.N."/>
            <person name="Council K.R."/>
        </authorList>
    </citation>
    <scope>NUCLEOTIDE SEQUENCE [LARGE SCALE GENOMIC DNA]</scope>
    <source>
        <strain evidence="11 12">SP158-29</strain>
    </source>
</reference>
<keyword evidence="2 10" id="KW-0444">Lipid biosynthesis</keyword>
<dbReference type="Pfam" id="PF02660">
    <property type="entry name" value="G3P_acyltransf"/>
    <property type="match status" value="1"/>
</dbReference>
<evidence type="ECO:0000256" key="8">
    <source>
        <dbReference type="ARBA" id="ARBA00023209"/>
    </source>
</evidence>
<evidence type="ECO:0000256" key="6">
    <source>
        <dbReference type="ARBA" id="ARBA00023098"/>
    </source>
</evidence>
<evidence type="ECO:0000256" key="5">
    <source>
        <dbReference type="ARBA" id="ARBA00022989"/>
    </source>
</evidence>
<comment type="pathway">
    <text evidence="10">Lipid metabolism; phospholipid metabolism.</text>
</comment>
<evidence type="ECO:0000256" key="7">
    <source>
        <dbReference type="ARBA" id="ARBA00023136"/>
    </source>
</evidence>
<evidence type="ECO:0000256" key="10">
    <source>
        <dbReference type="HAMAP-Rule" id="MF_01043"/>
    </source>
</evidence>
<evidence type="ECO:0000256" key="4">
    <source>
        <dbReference type="ARBA" id="ARBA00022692"/>
    </source>
</evidence>
<gene>
    <name evidence="10 11" type="primary">plsY</name>
    <name evidence="11" type="ORF">A9Y57_01200</name>
</gene>
<comment type="similarity">
    <text evidence="10">Belongs to the PlsY family.</text>
</comment>
<evidence type="ECO:0000313" key="11">
    <source>
        <dbReference type="EMBL" id="PCH12481.1"/>
    </source>
</evidence>
<keyword evidence="6 10" id="KW-0443">Lipid metabolism</keyword>
<keyword evidence="1 10" id="KW-1003">Cell membrane</keyword>
<dbReference type="AlphaFoldDB" id="A0A0E2UDD8"/>